<comment type="caution">
    <text evidence="1">The sequence shown here is derived from an EMBL/GenBank/DDBJ whole genome shotgun (WGS) entry which is preliminary data.</text>
</comment>
<reference evidence="1" key="1">
    <citation type="journal article" date="2014" name="Front. Microbiol.">
        <title>High frequency of phylogenetically diverse reductive dehalogenase-homologous genes in deep subseafloor sedimentary metagenomes.</title>
        <authorList>
            <person name="Kawai M."/>
            <person name="Futagami T."/>
            <person name="Toyoda A."/>
            <person name="Takaki Y."/>
            <person name="Nishi S."/>
            <person name="Hori S."/>
            <person name="Arai W."/>
            <person name="Tsubouchi T."/>
            <person name="Morono Y."/>
            <person name="Uchiyama I."/>
            <person name="Ito T."/>
            <person name="Fujiyama A."/>
            <person name="Inagaki F."/>
            <person name="Takami H."/>
        </authorList>
    </citation>
    <scope>NUCLEOTIDE SEQUENCE</scope>
    <source>
        <strain evidence="1">Expedition CK06-06</strain>
    </source>
</reference>
<feature type="non-terminal residue" evidence="1">
    <location>
        <position position="1"/>
    </location>
</feature>
<dbReference type="SUPFAM" id="SSF53850">
    <property type="entry name" value="Periplasmic binding protein-like II"/>
    <property type="match status" value="1"/>
</dbReference>
<proteinExistence type="predicted"/>
<dbReference type="Gene3D" id="3.40.190.10">
    <property type="entry name" value="Periplasmic binding protein-like II"/>
    <property type="match status" value="1"/>
</dbReference>
<dbReference type="EMBL" id="BARV01038827">
    <property type="protein sequence ID" value="GAI51354.1"/>
    <property type="molecule type" value="Genomic_DNA"/>
</dbReference>
<sequence length="64" mass="7560">EFRQEHPAAAALLSEMELTYEDFMYIAGEYYETEDIEAAVQSWLDTHEYLWELWVKDAKIAIGE</sequence>
<protein>
    <recommendedName>
        <fullName evidence="2">ABC-type glycine betaine transport system substrate-binding domain-containing protein</fullName>
    </recommendedName>
</protein>
<dbReference type="AlphaFoldDB" id="X1R6W0"/>
<gene>
    <name evidence="1" type="ORF">S06H3_59699</name>
</gene>
<evidence type="ECO:0008006" key="2">
    <source>
        <dbReference type="Google" id="ProtNLM"/>
    </source>
</evidence>
<evidence type="ECO:0000313" key="1">
    <source>
        <dbReference type="EMBL" id="GAI51354.1"/>
    </source>
</evidence>
<organism evidence="1">
    <name type="scientific">marine sediment metagenome</name>
    <dbReference type="NCBI Taxonomy" id="412755"/>
    <lineage>
        <taxon>unclassified sequences</taxon>
        <taxon>metagenomes</taxon>
        <taxon>ecological metagenomes</taxon>
    </lineage>
</organism>
<name>X1R6W0_9ZZZZ</name>
<accession>X1R6W0</accession>